<gene>
    <name evidence="2" type="ORF">SAMN02745219_03380</name>
</gene>
<dbReference type="SUPFAM" id="SSF56672">
    <property type="entry name" value="DNA/RNA polymerases"/>
    <property type="match status" value="1"/>
</dbReference>
<keyword evidence="3" id="KW-1185">Reference proteome</keyword>
<dbReference type="CDD" id="cd01651">
    <property type="entry name" value="RT_G2_intron"/>
    <property type="match status" value="1"/>
</dbReference>
<sequence>MRTYKNLYPQVYDFQNLYEAYLKARRGHRYQPEVLIFTNNLESQLIQLQNELIWKTYKTGPYRKFYINDPKTRQIAALPFRDRVAQHALCNVIEPLFERKFIYDSYACRPGKGTHAGADRVTEFLRRATRLWPKPYCLKCDISQYFPSVRPSTLLAIIKKTVACKDTLWLIQEILSSWVDTNDPDPRGLPIGNLTSQLWANVYLDQLDHFIKEVLRVKFYVRYMDDFVIIGGNKTELWQVKKEIETFLDDKLGLRLNGKSGIFPISQGVDFLGYRIWPDHRLLRKRSTKRIKRALKRFQKLYSQGKISFERINATVQSWLGHAKHADTYRFRQKLFEALAFVRDKNGEH</sequence>
<protein>
    <submittedName>
        <fullName evidence="2">Retron-type reverse transcriptase</fullName>
    </submittedName>
</protein>
<feature type="domain" description="Reverse transcriptase" evidence="1">
    <location>
        <begin position="1"/>
        <end position="276"/>
    </location>
</feature>
<dbReference type="InterPro" id="IPR051083">
    <property type="entry name" value="GrpII_Intron_Splice-Mob/Def"/>
</dbReference>
<dbReference type="EMBL" id="FQZM01000064">
    <property type="protein sequence ID" value="SHJ80348.1"/>
    <property type="molecule type" value="Genomic_DNA"/>
</dbReference>
<dbReference type="AlphaFoldDB" id="A0A1M6MA28"/>
<dbReference type="Pfam" id="PF00078">
    <property type="entry name" value="RVT_1"/>
    <property type="match status" value="1"/>
</dbReference>
<dbReference type="PANTHER" id="PTHR34047">
    <property type="entry name" value="NUCLEAR INTRON MATURASE 1, MITOCHONDRIAL-RELATED"/>
    <property type="match status" value="1"/>
</dbReference>
<evidence type="ECO:0000313" key="3">
    <source>
        <dbReference type="Proteomes" id="UP000184529"/>
    </source>
</evidence>
<evidence type="ECO:0000313" key="2">
    <source>
        <dbReference type="EMBL" id="SHJ80348.1"/>
    </source>
</evidence>
<dbReference type="InterPro" id="IPR043502">
    <property type="entry name" value="DNA/RNA_pol_sf"/>
</dbReference>
<dbReference type="InterPro" id="IPR000477">
    <property type="entry name" value="RT_dom"/>
</dbReference>
<dbReference type="Proteomes" id="UP000184529">
    <property type="component" value="Unassembled WGS sequence"/>
</dbReference>
<dbReference type="OrthoDB" id="9788687at2"/>
<reference evidence="3" key="1">
    <citation type="submission" date="2016-11" db="EMBL/GenBank/DDBJ databases">
        <authorList>
            <person name="Varghese N."/>
            <person name="Submissions S."/>
        </authorList>
    </citation>
    <scope>NUCLEOTIDE SEQUENCE [LARGE SCALE GENOMIC DNA]</scope>
    <source>
        <strain evidence="3">DSM 16057</strain>
    </source>
</reference>
<dbReference type="PROSITE" id="PS50878">
    <property type="entry name" value="RT_POL"/>
    <property type="match status" value="1"/>
</dbReference>
<dbReference type="STRING" id="1121432.SAMN02745219_03380"/>
<name>A0A1M6MA28_9FIRM</name>
<proteinExistence type="predicted"/>
<keyword evidence="2" id="KW-0548">Nucleotidyltransferase</keyword>
<dbReference type="PANTHER" id="PTHR34047:SF8">
    <property type="entry name" value="PROTEIN YKFC"/>
    <property type="match status" value="1"/>
</dbReference>
<accession>A0A1M6MA28</accession>
<dbReference type="GO" id="GO:0003964">
    <property type="term" value="F:RNA-directed DNA polymerase activity"/>
    <property type="evidence" value="ECO:0007669"/>
    <property type="project" value="UniProtKB-KW"/>
</dbReference>
<keyword evidence="2" id="KW-0695">RNA-directed DNA polymerase</keyword>
<keyword evidence="2" id="KW-0808">Transferase</keyword>
<organism evidence="2 3">
    <name type="scientific">Desulfofundulus thermosubterraneus DSM 16057</name>
    <dbReference type="NCBI Taxonomy" id="1121432"/>
    <lineage>
        <taxon>Bacteria</taxon>
        <taxon>Bacillati</taxon>
        <taxon>Bacillota</taxon>
        <taxon>Clostridia</taxon>
        <taxon>Eubacteriales</taxon>
        <taxon>Peptococcaceae</taxon>
        <taxon>Desulfofundulus</taxon>
    </lineage>
</organism>
<dbReference type="RefSeq" id="WP_072871401.1">
    <property type="nucleotide sequence ID" value="NZ_FQZM01000064.1"/>
</dbReference>
<evidence type="ECO:0000259" key="1">
    <source>
        <dbReference type="PROSITE" id="PS50878"/>
    </source>
</evidence>